<organism evidence="2 3">
    <name type="scientific">Thalassoglobus neptunius</name>
    <dbReference type="NCBI Taxonomy" id="1938619"/>
    <lineage>
        <taxon>Bacteria</taxon>
        <taxon>Pseudomonadati</taxon>
        <taxon>Planctomycetota</taxon>
        <taxon>Planctomycetia</taxon>
        <taxon>Planctomycetales</taxon>
        <taxon>Planctomycetaceae</taxon>
        <taxon>Thalassoglobus</taxon>
    </lineage>
</organism>
<accession>A0A5C5VX76</accession>
<dbReference type="InterPro" id="IPR013976">
    <property type="entry name" value="HDOD"/>
</dbReference>
<evidence type="ECO:0000313" key="2">
    <source>
        <dbReference type="EMBL" id="TWT43010.1"/>
    </source>
</evidence>
<dbReference type="AlphaFoldDB" id="A0A5C5VX76"/>
<keyword evidence="3" id="KW-1185">Reference proteome</keyword>
<dbReference type="RefSeq" id="WP_146511889.1">
    <property type="nucleotide sequence ID" value="NZ_SIHI01000035.1"/>
</dbReference>
<proteinExistence type="predicted"/>
<protein>
    <recommendedName>
        <fullName evidence="1">HDOD domain-containing protein</fullName>
    </recommendedName>
</protein>
<name>A0A5C5VX76_9PLAN</name>
<evidence type="ECO:0000313" key="3">
    <source>
        <dbReference type="Proteomes" id="UP000317243"/>
    </source>
</evidence>
<dbReference type="EMBL" id="SIHI01000035">
    <property type="protein sequence ID" value="TWT43010.1"/>
    <property type="molecule type" value="Genomic_DNA"/>
</dbReference>
<sequence>MVNQNLNTSSASQRSGSERLQVRHRIALLEELSNQDDFTWNSIASRVQADAELASRVVMEAATKGRHGELLREVHSVEHATALLGINWIQNLLVELTSQDNQEQKAA</sequence>
<dbReference type="Pfam" id="PF08668">
    <property type="entry name" value="HDOD"/>
    <property type="match status" value="1"/>
</dbReference>
<evidence type="ECO:0000259" key="1">
    <source>
        <dbReference type="Pfam" id="PF08668"/>
    </source>
</evidence>
<comment type="caution">
    <text evidence="2">The sequence shown here is derived from an EMBL/GenBank/DDBJ whole genome shotgun (WGS) entry which is preliminary data.</text>
</comment>
<gene>
    <name evidence="2" type="ORF">KOR42_45400</name>
</gene>
<dbReference type="Gene3D" id="1.10.3210.10">
    <property type="entry name" value="Hypothetical protein af1432"/>
    <property type="match status" value="1"/>
</dbReference>
<reference evidence="2 3" key="1">
    <citation type="submission" date="2019-02" db="EMBL/GenBank/DDBJ databases">
        <title>Deep-cultivation of Planctomycetes and their phenomic and genomic characterization uncovers novel biology.</title>
        <authorList>
            <person name="Wiegand S."/>
            <person name="Jogler M."/>
            <person name="Boedeker C."/>
            <person name="Pinto D."/>
            <person name="Vollmers J."/>
            <person name="Rivas-Marin E."/>
            <person name="Kohn T."/>
            <person name="Peeters S.H."/>
            <person name="Heuer A."/>
            <person name="Rast P."/>
            <person name="Oberbeckmann S."/>
            <person name="Bunk B."/>
            <person name="Jeske O."/>
            <person name="Meyerdierks A."/>
            <person name="Storesund J.E."/>
            <person name="Kallscheuer N."/>
            <person name="Luecker S."/>
            <person name="Lage O.M."/>
            <person name="Pohl T."/>
            <person name="Merkel B.J."/>
            <person name="Hornburger P."/>
            <person name="Mueller R.-W."/>
            <person name="Bruemmer F."/>
            <person name="Labrenz M."/>
            <person name="Spormann A.M."/>
            <person name="Op Den Camp H."/>
            <person name="Overmann J."/>
            <person name="Amann R."/>
            <person name="Jetten M.S.M."/>
            <person name="Mascher T."/>
            <person name="Medema M.H."/>
            <person name="Devos D.P."/>
            <person name="Kaster A.-K."/>
            <person name="Ovreas L."/>
            <person name="Rohde M."/>
            <person name="Galperin M.Y."/>
            <person name="Jogler C."/>
        </authorList>
    </citation>
    <scope>NUCLEOTIDE SEQUENCE [LARGE SCALE GENOMIC DNA]</scope>
    <source>
        <strain evidence="2 3">KOR42</strain>
    </source>
</reference>
<feature type="domain" description="HDOD" evidence="1">
    <location>
        <begin position="29"/>
        <end position="100"/>
    </location>
</feature>
<dbReference type="Proteomes" id="UP000317243">
    <property type="component" value="Unassembled WGS sequence"/>
</dbReference>
<dbReference type="SUPFAM" id="SSF109604">
    <property type="entry name" value="HD-domain/PDEase-like"/>
    <property type="match status" value="1"/>
</dbReference>